<evidence type="ECO:0000313" key="1">
    <source>
        <dbReference type="EMBL" id="GAG75678.1"/>
    </source>
</evidence>
<gene>
    <name evidence="1" type="ORF">S01H4_28976</name>
</gene>
<organism evidence="1">
    <name type="scientific">marine sediment metagenome</name>
    <dbReference type="NCBI Taxonomy" id="412755"/>
    <lineage>
        <taxon>unclassified sequences</taxon>
        <taxon>metagenomes</taxon>
        <taxon>ecological metagenomes</taxon>
    </lineage>
</organism>
<sequence>WTKHITLNESYDVEIKEQKIDKNKDDYILDVFSCQPCLICPFASKCNSTNLDQYNPIHCPWLSDWIQISLEGKIYNINFEETKDK</sequence>
<name>X1ATS0_9ZZZZ</name>
<protein>
    <submittedName>
        <fullName evidence="1">Uncharacterized protein</fullName>
    </submittedName>
</protein>
<comment type="caution">
    <text evidence="1">The sequence shown here is derived from an EMBL/GenBank/DDBJ whole genome shotgun (WGS) entry which is preliminary data.</text>
</comment>
<feature type="non-terminal residue" evidence="1">
    <location>
        <position position="1"/>
    </location>
</feature>
<dbReference type="EMBL" id="BART01014591">
    <property type="protein sequence ID" value="GAG75678.1"/>
    <property type="molecule type" value="Genomic_DNA"/>
</dbReference>
<proteinExistence type="predicted"/>
<reference evidence="1" key="1">
    <citation type="journal article" date="2014" name="Front. Microbiol.">
        <title>High frequency of phylogenetically diverse reductive dehalogenase-homologous genes in deep subseafloor sedimentary metagenomes.</title>
        <authorList>
            <person name="Kawai M."/>
            <person name="Futagami T."/>
            <person name="Toyoda A."/>
            <person name="Takaki Y."/>
            <person name="Nishi S."/>
            <person name="Hori S."/>
            <person name="Arai W."/>
            <person name="Tsubouchi T."/>
            <person name="Morono Y."/>
            <person name="Uchiyama I."/>
            <person name="Ito T."/>
            <person name="Fujiyama A."/>
            <person name="Inagaki F."/>
            <person name="Takami H."/>
        </authorList>
    </citation>
    <scope>NUCLEOTIDE SEQUENCE</scope>
    <source>
        <strain evidence="1">Expedition CK06-06</strain>
    </source>
</reference>
<accession>X1ATS0</accession>
<dbReference type="AlphaFoldDB" id="X1ATS0"/>